<dbReference type="EMBL" id="ABJB010773700">
    <property type="status" value="NOT_ANNOTATED_CDS"/>
    <property type="molecule type" value="Genomic_DNA"/>
</dbReference>
<dbReference type="GO" id="GO:0005886">
    <property type="term" value="C:plasma membrane"/>
    <property type="evidence" value="ECO:0000318"/>
    <property type="project" value="GO_Central"/>
</dbReference>
<evidence type="ECO:0000256" key="5">
    <source>
        <dbReference type="ARBA" id="ARBA00023065"/>
    </source>
</evidence>
<dbReference type="PANTHER" id="PTHR13800">
    <property type="entry name" value="TRANSIENT RECEPTOR POTENTIAL CATION CHANNEL, SUBFAMILY M, MEMBER 6"/>
    <property type="match status" value="1"/>
</dbReference>
<feature type="domain" description="TRPM-like" evidence="10">
    <location>
        <begin position="312"/>
        <end position="364"/>
    </location>
</feature>
<evidence type="ECO:0000256" key="1">
    <source>
        <dbReference type="ARBA" id="ARBA00004141"/>
    </source>
</evidence>
<dbReference type="Proteomes" id="UP000001555">
    <property type="component" value="Unassembled WGS sequence"/>
</dbReference>
<dbReference type="AlphaFoldDB" id="B7PT14"/>
<dbReference type="HOGENOM" id="CLU_409572_0_0_1"/>
<dbReference type="EMBL" id="ABJB010177853">
    <property type="status" value="NOT_ANNOTATED_CDS"/>
    <property type="molecule type" value="Genomic_DNA"/>
</dbReference>
<protein>
    <submittedName>
        <fullName evidence="11 12">Uncharacterized protein</fullName>
    </submittedName>
</protein>
<dbReference type="VEuPathDB" id="VectorBase:ISCW007216"/>
<evidence type="ECO:0000256" key="2">
    <source>
        <dbReference type="ARBA" id="ARBA00022448"/>
    </source>
</evidence>
<dbReference type="EMBL" id="ABJB010570325">
    <property type="status" value="NOT_ANNOTATED_CDS"/>
    <property type="molecule type" value="Genomic_DNA"/>
</dbReference>
<dbReference type="OrthoDB" id="301415at2759"/>
<dbReference type="GO" id="GO:0098655">
    <property type="term" value="P:monoatomic cation transmembrane transport"/>
    <property type="evidence" value="ECO:0000318"/>
    <property type="project" value="GO_Central"/>
</dbReference>
<dbReference type="InterPro" id="IPR057366">
    <property type="entry name" value="TRPM-like"/>
</dbReference>
<evidence type="ECO:0000256" key="3">
    <source>
        <dbReference type="ARBA" id="ARBA00022692"/>
    </source>
</evidence>
<keyword evidence="2" id="KW-0813">Transport</keyword>
<keyword evidence="13" id="KW-1185">Reference proteome</keyword>
<keyword evidence="5" id="KW-0406">Ion transport</keyword>
<evidence type="ECO:0000313" key="13">
    <source>
        <dbReference type="Proteomes" id="UP000001555"/>
    </source>
</evidence>
<keyword evidence="3 8" id="KW-0812">Transmembrane</keyword>
<keyword evidence="6 8" id="KW-0472">Membrane</keyword>
<evidence type="ECO:0000259" key="10">
    <source>
        <dbReference type="Pfam" id="PF25508"/>
    </source>
</evidence>
<name>B7PT14_IXOSC</name>
<reference evidence="11 13" key="1">
    <citation type="submission" date="2008-03" db="EMBL/GenBank/DDBJ databases">
        <title>Annotation of Ixodes scapularis.</title>
        <authorList>
            <consortium name="Ixodes scapularis Genome Project Consortium"/>
            <person name="Caler E."/>
            <person name="Hannick L.I."/>
            <person name="Bidwell S."/>
            <person name="Joardar V."/>
            <person name="Thiagarajan M."/>
            <person name="Amedeo P."/>
            <person name="Galinsky K.J."/>
            <person name="Schobel S."/>
            <person name="Inman J."/>
            <person name="Hostetler J."/>
            <person name="Miller J."/>
            <person name="Hammond M."/>
            <person name="Megy K."/>
            <person name="Lawson D."/>
            <person name="Kodira C."/>
            <person name="Sutton G."/>
            <person name="Meyer J."/>
            <person name="Hill C.A."/>
            <person name="Birren B."/>
            <person name="Nene V."/>
            <person name="Collins F."/>
            <person name="Alarcon-Chaidez F."/>
            <person name="Wikel S."/>
            <person name="Strausberg R."/>
        </authorList>
    </citation>
    <scope>NUCLEOTIDE SEQUENCE [LARGE SCALE GENOMIC DNA]</scope>
    <source>
        <strain evidence="13">Wikel</strain>
        <strain evidence="11">Wikel colony</strain>
    </source>
</reference>
<dbReference type="EMBL" id="DS782609">
    <property type="protein sequence ID" value="EEC09736.1"/>
    <property type="molecule type" value="Genomic_DNA"/>
</dbReference>
<dbReference type="InterPro" id="IPR050927">
    <property type="entry name" value="TRPM"/>
</dbReference>
<accession>B7PT14</accession>
<dbReference type="Pfam" id="PF25508">
    <property type="entry name" value="TRPM2"/>
    <property type="match status" value="1"/>
</dbReference>
<dbReference type="InParanoid" id="B7PT14"/>
<gene>
    <name evidence="11" type="ORF">IscW_ISCW007216</name>
</gene>
<evidence type="ECO:0000313" key="12">
    <source>
        <dbReference type="EnsemblMetazoa" id="ISCW007216-PA"/>
    </source>
</evidence>
<evidence type="ECO:0000256" key="8">
    <source>
        <dbReference type="SAM" id="Phobius"/>
    </source>
</evidence>
<dbReference type="EMBL" id="ABJB011056853">
    <property type="status" value="NOT_ANNOTATED_CDS"/>
    <property type="molecule type" value="Genomic_DNA"/>
</dbReference>
<dbReference type="EMBL" id="ABJB010684408">
    <property type="status" value="NOT_ANNOTATED_CDS"/>
    <property type="molecule type" value="Genomic_DNA"/>
</dbReference>
<feature type="transmembrane region" description="Helical" evidence="8">
    <location>
        <begin position="642"/>
        <end position="667"/>
    </location>
</feature>
<dbReference type="PaxDb" id="6945-B7PT14"/>
<dbReference type="VEuPathDB" id="VectorBase:ISCP_000367"/>
<organism>
    <name type="scientific">Ixodes scapularis</name>
    <name type="common">Black-legged tick</name>
    <name type="synonym">Deer tick</name>
    <dbReference type="NCBI Taxonomy" id="6945"/>
    <lineage>
        <taxon>Eukaryota</taxon>
        <taxon>Metazoa</taxon>
        <taxon>Ecdysozoa</taxon>
        <taxon>Arthropoda</taxon>
        <taxon>Chelicerata</taxon>
        <taxon>Arachnida</taxon>
        <taxon>Acari</taxon>
        <taxon>Parasitiformes</taxon>
        <taxon>Ixodida</taxon>
        <taxon>Ixodoidea</taxon>
        <taxon>Ixodidae</taxon>
        <taxon>Ixodinae</taxon>
        <taxon>Ixodes</taxon>
    </lineage>
</organism>
<evidence type="ECO:0000259" key="9">
    <source>
        <dbReference type="Pfam" id="PF18139"/>
    </source>
</evidence>
<evidence type="ECO:0000313" key="11">
    <source>
        <dbReference type="EMBL" id="EEC09736.1"/>
    </source>
</evidence>
<evidence type="ECO:0000256" key="7">
    <source>
        <dbReference type="ARBA" id="ARBA00023303"/>
    </source>
</evidence>
<keyword evidence="4 8" id="KW-1133">Transmembrane helix</keyword>
<dbReference type="InterPro" id="IPR041491">
    <property type="entry name" value="TRPM_SLOG"/>
</dbReference>
<feature type="transmembrane region" description="Helical" evidence="8">
    <location>
        <begin position="508"/>
        <end position="525"/>
    </location>
</feature>
<proteinExistence type="predicted"/>
<evidence type="ECO:0000256" key="4">
    <source>
        <dbReference type="ARBA" id="ARBA00022989"/>
    </source>
</evidence>
<dbReference type="PANTHER" id="PTHR13800:SF1">
    <property type="entry name" value="TRANSIENT RECEPTOR POTENTIAL CATION CHANNEL TRPM"/>
    <property type="match status" value="1"/>
</dbReference>
<dbReference type="GO" id="GO:0005261">
    <property type="term" value="F:monoatomic cation channel activity"/>
    <property type="evidence" value="ECO:0000318"/>
    <property type="project" value="GO_Central"/>
</dbReference>
<keyword evidence="7" id="KW-0407">Ion channel</keyword>
<feature type="transmembrane region" description="Helical" evidence="8">
    <location>
        <begin position="481"/>
        <end position="501"/>
    </location>
</feature>
<comment type="subcellular location">
    <subcellularLocation>
        <location evidence="1">Membrane</location>
        <topology evidence="1">Multi-pass membrane protein</topology>
    </subcellularLocation>
</comment>
<sequence length="671" mass="77439">MSKYWSLSMGKGRPVVLVLVHHLYQAEDRSSRYLCGKGTIHFWKNFAFESEGRPYIRVTHDIGIEEVLNVFTREWKFTLPRIVLVIISSLTTWQEWSAPRQLENFKAGLIKAANTTAMWIMTNGVNTGIAKEVGAWVNEELVQRLIMRCHRHPHTDFEKMPPLCLLGIVREDLLTCADKFDANKGGTGCNKMVLEHIKKQLPILVIQGSGGVADLLALAYNEIDRRGVTLWDPEFIENVLKPELSSRICQMFPKFRDNAISRNVFKDRIVECLRLACQTQEQMYFTVINIHHHRNNLQHLDDILLKAVFKCEQFAALATGVLDLCYRDSTCRAYDILSVQSVDWKHKTAVDIAAEAENRTFLAHPCCQKWLTNQFLGRISVRDITWGVLSVPLWLKIILCAFTVLPMYLWVRFKSDPHQMDYGDDEECEKDYSFSRNVTENVKYDRYDTVGTGAQEGIFIQLNPPLWKMVYLMWNAPITKFWVYQIFYVMFLGTFSVAVLWPSCGNMTLDIVTVFWIFLIAMETIDRTYRLHLTNMHVPLISKCVEVFVTIFFGVMYAAARLLGLSLFRDPYNGKVLICVGLLYFYYRQTLIYLPISPQLGPLLYRVKLMVRTHSAAEKTLTIALAPFPLHVADESCPNPGLWPYIFAVLYFVHLKLILLTLLYALFRSVP</sequence>
<feature type="transmembrane region" description="Helical" evidence="8">
    <location>
        <begin position="384"/>
        <end position="411"/>
    </location>
</feature>
<dbReference type="EMBL" id="ABJB010226083">
    <property type="status" value="NOT_ANNOTATED_CDS"/>
    <property type="molecule type" value="Genomic_DNA"/>
</dbReference>
<dbReference type="Pfam" id="PF18139">
    <property type="entry name" value="LSDAT_euk"/>
    <property type="match status" value="2"/>
</dbReference>
<dbReference type="VEuPathDB" id="VectorBase:ISCI007216"/>
<reference evidence="12" key="2">
    <citation type="submission" date="2020-05" db="UniProtKB">
        <authorList>
            <consortium name="EnsemblMetazoa"/>
        </authorList>
    </citation>
    <scope>IDENTIFICATION</scope>
    <source>
        <strain evidence="12">wikel</strain>
    </source>
</reference>
<dbReference type="EMBL" id="ABJB010041265">
    <property type="status" value="NOT_ANNOTATED_CDS"/>
    <property type="molecule type" value="Genomic_DNA"/>
</dbReference>
<evidence type="ECO:0000256" key="6">
    <source>
        <dbReference type="ARBA" id="ARBA00023136"/>
    </source>
</evidence>
<dbReference type="EnsemblMetazoa" id="ISCW007216-RA">
    <property type="protein sequence ID" value="ISCW007216-PA"/>
    <property type="gene ID" value="ISCW007216"/>
</dbReference>
<feature type="domain" description="TRPM SLOG" evidence="9">
    <location>
        <begin position="184"/>
        <end position="259"/>
    </location>
</feature>
<feature type="transmembrane region" description="Helical" evidence="8">
    <location>
        <begin position="545"/>
        <end position="564"/>
    </location>
</feature>
<dbReference type="GO" id="GO:0030001">
    <property type="term" value="P:metal ion transport"/>
    <property type="evidence" value="ECO:0000318"/>
    <property type="project" value="GO_Central"/>
</dbReference>
<feature type="domain" description="TRPM SLOG" evidence="9">
    <location>
        <begin position="54"/>
        <end position="141"/>
    </location>
</feature>